<gene>
    <name evidence="1" type="primary">jg2017</name>
    <name evidence="1" type="ORF">PAEG_LOCUS22418</name>
</gene>
<sequence length="67" mass="7494">MKIEECESERQEQLVCGYSCEEFFGFVNAGGDDGGEGCGRDVADHGLPVLVDHRVDCVRWKMKTKAR</sequence>
<organism evidence="1 2">
    <name type="scientific">Pararge aegeria aegeria</name>
    <dbReference type="NCBI Taxonomy" id="348720"/>
    <lineage>
        <taxon>Eukaryota</taxon>
        <taxon>Metazoa</taxon>
        <taxon>Ecdysozoa</taxon>
        <taxon>Arthropoda</taxon>
        <taxon>Hexapoda</taxon>
        <taxon>Insecta</taxon>
        <taxon>Pterygota</taxon>
        <taxon>Neoptera</taxon>
        <taxon>Endopterygota</taxon>
        <taxon>Lepidoptera</taxon>
        <taxon>Glossata</taxon>
        <taxon>Ditrysia</taxon>
        <taxon>Papilionoidea</taxon>
        <taxon>Nymphalidae</taxon>
        <taxon>Satyrinae</taxon>
        <taxon>Satyrini</taxon>
        <taxon>Parargina</taxon>
        <taxon>Pararge</taxon>
    </lineage>
</organism>
<dbReference type="AlphaFoldDB" id="A0A8S4SAV3"/>
<reference evidence="1" key="1">
    <citation type="submission" date="2022-03" db="EMBL/GenBank/DDBJ databases">
        <authorList>
            <person name="Lindestad O."/>
        </authorList>
    </citation>
    <scope>NUCLEOTIDE SEQUENCE</scope>
</reference>
<keyword evidence="2" id="KW-1185">Reference proteome</keyword>
<comment type="caution">
    <text evidence="1">The sequence shown here is derived from an EMBL/GenBank/DDBJ whole genome shotgun (WGS) entry which is preliminary data.</text>
</comment>
<evidence type="ECO:0000313" key="1">
    <source>
        <dbReference type="EMBL" id="CAH2252406.1"/>
    </source>
</evidence>
<name>A0A8S4SAV3_9NEOP</name>
<dbReference type="EMBL" id="CAKXAJ010026033">
    <property type="protein sequence ID" value="CAH2252406.1"/>
    <property type="molecule type" value="Genomic_DNA"/>
</dbReference>
<evidence type="ECO:0000313" key="2">
    <source>
        <dbReference type="Proteomes" id="UP000838756"/>
    </source>
</evidence>
<accession>A0A8S4SAV3</accession>
<proteinExistence type="predicted"/>
<dbReference type="Proteomes" id="UP000838756">
    <property type="component" value="Unassembled WGS sequence"/>
</dbReference>
<protein>
    <submittedName>
        <fullName evidence="1">Jg2017 protein</fullName>
    </submittedName>
</protein>